<feature type="region of interest" description="Disordered" evidence="1">
    <location>
        <begin position="1"/>
        <end position="22"/>
    </location>
</feature>
<evidence type="ECO:0000313" key="2">
    <source>
        <dbReference type="EMBL" id="CAJ0594577.1"/>
    </source>
</evidence>
<evidence type="ECO:0000313" key="3">
    <source>
        <dbReference type="Proteomes" id="UP001176961"/>
    </source>
</evidence>
<dbReference type="Proteomes" id="UP001176961">
    <property type="component" value="Unassembled WGS sequence"/>
</dbReference>
<name>A0AA36M1T3_CYLNA</name>
<reference evidence="2" key="1">
    <citation type="submission" date="2023-07" db="EMBL/GenBank/DDBJ databases">
        <authorList>
            <consortium name="CYATHOMIX"/>
        </authorList>
    </citation>
    <scope>NUCLEOTIDE SEQUENCE</scope>
    <source>
        <strain evidence="2">N/A</strain>
    </source>
</reference>
<feature type="compositionally biased region" description="Low complexity" evidence="1">
    <location>
        <begin position="87"/>
        <end position="97"/>
    </location>
</feature>
<protein>
    <submittedName>
        <fullName evidence="2">Uncharacterized protein</fullName>
    </submittedName>
</protein>
<keyword evidence="3" id="KW-1185">Reference proteome</keyword>
<proteinExistence type="predicted"/>
<accession>A0AA36M1T3</accession>
<feature type="compositionally biased region" description="Basic and acidic residues" evidence="1">
    <location>
        <begin position="67"/>
        <end position="86"/>
    </location>
</feature>
<feature type="compositionally biased region" description="Basic and acidic residues" evidence="1">
    <location>
        <begin position="146"/>
        <end position="155"/>
    </location>
</feature>
<feature type="compositionally biased region" description="Polar residues" evidence="1">
    <location>
        <begin position="57"/>
        <end position="66"/>
    </location>
</feature>
<dbReference type="EMBL" id="CATQJL010000112">
    <property type="protein sequence ID" value="CAJ0594577.1"/>
    <property type="molecule type" value="Genomic_DNA"/>
</dbReference>
<dbReference type="AlphaFoldDB" id="A0AA36M1T3"/>
<evidence type="ECO:0000256" key="1">
    <source>
        <dbReference type="SAM" id="MobiDB-lite"/>
    </source>
</evidence>
<comment type="caution">
    <text evidence="2">The sequence shown here is derived from an EMBL/GenBank/DDBJ whole genome shotgun (WGS) entry which is preliminary data.</text>
</comment>
<organism evidence="2 3">
    <name type="scientific">Cylicocyclus nassatus</name>
    <name type="common">Nematode worm</name>
    <dbReference type="NCBI Taxonomy" id="53992"/>
    <lineage>
        <taxon>Eukaryota</taxon>
        <taxon>Metazoa</taxon>
        <taxon>Ecdysozoa</taxon>
        <taxon>Nematoda</taxon>
        <taxon>Chromadorea</taxon>
        <taxon>Rhabditida</taxon>
        <taxon>Rhabditina</taxon>
        <taxon>Rhabditomorpha</taxon>
        <taxon>Strongyloidea</taxon>
        <taxon>Strongylidae</taxon>
        <taxon>Cylicocyclus</taxon>
    </lineage>
</organism>
<feature type="region of interest" description="Disordered" evidence="1">
    <location>
        <begin position="40"/>
        <end position="155"/>
    </location>
</feature>
<sequence length="155" mass="17806">MSSYRSFTVEIGKNDPPSEEDYKKFFQSFQSIQERVKEFGIPSGEIFQHHEDDEGTSNEYKSSSNSRGREKTKSKNREEKPRKRDSSSSSSSVSPSPREMASEGPTWAIPKMFGVPLHLDPRQSSQEGEGTDMRQFFEVPPFFPKQSRDRSKPKM</sequence>
<gene>
    <name evidence="2" type="ORF">CYNAS_LOCUS6560</name>
</gene>